<feature type="region of interest" description="Disordered" evidence="1">
    <location>
        <begin position="1"/>
        <end position="26"/>
    </location>
</feature>
<organism evidence="2 3">
    <name type="scientific">Pedococcus badiiscoriae</name>
    <dbReference type="NCBI Taxonomy" id="642776"/>
    <lineage>
        <taxon>Bacteria</taxon>
        <taxon>Bacillati</taxon>
        <taxon>Actinomycetota</taxon>
        <taxon>Actinomycetes</taxon>
        <taxon>Micrococcales</taxon>
        <taxon>Intrasporangiaceae</taxon>
        <taxon>Pedococcus</taxon>
    </lineage>
</organism>
<evidence type="ECO:0000313" key="2">
    <source>
        <dbReference type="EMBL" id="NYG05719.1"/>
    </source>
</evidence>
<gene>
    <name evidence="2" type="ORF">BJ986_000206</name>
</gene>
<dbReference type="Proteomes" id="UP000573599">
    <property type="component" value="Unassembled WGS sequence"/>
</dbReference>
<proteinExistence type="predicted"/>
<name>A0A852WA61_9MICO</name>
<dbReference type="EMBL" id="JACCAB010000001">
    <property type="protein sequence ID" value="NYG05719.1"/>
    <property type="molecule type" value="Genomic_DNA"/>
</dbReference>
<feature type="compositionally biased region" description="Polar residues" evidence="1">
    <location>
        <begin position="1"/>
        <end position="12"/>
    </location>
</feature>
<accession>A0A852WA61</accession>
<dbReference type="AlphaFoldDB" id="A0A852WA61"/>
<protein>
    <submittedName>
        <fullName evidence="2">Uncharacterized protein</fullName>
    </submittedName>
</protein>
<comment type="caution">
    <text evidence="2">The sequence shown here is derived from an EMBL/GenBank/DDBJ whole genome shotgun (WGS) entry which is preliminary data.</text>
</comment>
<evidence type="ECO:0000256" key="1">
    <source>
        <dbReference type="SAM" id="MobiDB-lite"/>
    </source>
</evidence>
<keyword evidence="3" id="KW-1185">Reference proteome</keyword>
<sequence>MTQEFGVTSSPGVLSPHKSPVDAGRLGTLGGTPIDATRLAVPYSASQFACIFAPVFQPRPGAR</sequence>
<evidence type="ECO:0000313" key="3">
    <source>
        <dbReference type="Proteomes" id="UP000573599"/>
    </source>
</evidence>
<reference evidence="2 3" key="1">
    <citation type="submission" date="2020-07" db="EMBL/GenBank/DDBJ databases">
        <title>Sequencing the genomes of 1000 actinobacteria strains.</title>
        <authorList>
            <person name="Klenk H.-P."/>
        </authorList>
    </citation>
    <scope>NUCLEOTIDE SEQUENCE [LARGE SCALE GENOMIC DNA]</scope>
    <source>
        <strain evidence="2 3">DSM 23987</strain>
    </source>
</reference>